<organism evidence="1">
    <name type="scientific">Trypanosoma congolense (strain IL3000)</name>
    <dbReference type="NCBI Taxonomy" id="1068625"/>
    <lineage>
        <taxon>Eukaryota</taxon>
        <taxon>Discoba</taxon>
        <taxon>Euglenozoa</taxon>
        <taxon>Kinetoplastea</taxon>
        <taxon>Metakinetoplastina</taxon>
        <taxon>Trypanosomatida</taxon>
        <taxon>Trypanosomatidae</taxon>
        <taxon>Trypanosoma</taxon>
        <taxon>Nannomonas</taxon>
    </lineage>
</organism>
<accession>G0UWT2</accession>
<name>G0UWT2_TRYCI</name>
<protein>
    <submittedName>
        <fullName evidence="1">Uncharacterized protein TCIL3000_10_6220</fullName>
    </submittedName>
</protein>
<reference evidence="1" key="1">
    <citation type="journal article" date="2012" name="Proc. Natl. Acad. Sci. U.S.A.">
        <title>Antigenic diversity is generated by distinct evolutionary mechanisms in African trypanosome species.</title>
        <authorList>
            <person name="Jackson A.P."/>
            <person name="Berry A."/>
            <person name="Aslett M."/>
            <person name="Allison H.C."/>
            <person name="Burton P."/>
            <person name="Vavrova-Anderson J."/>
            <person name="Brown R."/>
            <person name="Browne H."/>
            <person name="Corton N."/>
            <person name="Hauser H."/>
            <person name="Gamble J."/>
            <person name="Gilderthorp R."/>
            <person name="Marcello L."/>
            <person name="McQuillan J."/>
            <person name="Otto T.D."/>
            <person name="Quail M.A."/>
            <person name="Sanders M.J."/>
            <person name="van Tonder A."/>
            <person name="Ginger M.L."/>
            <person name="Field M.C."/>
            <person name="Barry J.D."/>
            <person name="Hertz-Fowler C."/>
            <person name="Berriman M."/>
        </authorList>
    </citation>
    <scope>NUCLEOTIDE SEQUENCE</scope>
    <source>
        <strain evidence="1">IL3000</strain>
    </source>
</reference>
<gene>
    <name evidence="1" type="ORF">TCIL3000_10_6220</name>
</gene>
<proteinExistence type="predicted"/>
<evidence type="ECO:0000313" key="1">
    <source>
        <dbReference type="EMBL" id="CCC93849.1"/>
    </source>
</evidence>
<dbReference type="EMBL" id="HE575323">
    <property type="protein sequence ID" value="CCC93849.1"/>
    <property type="molecule type" value="Genomic_DNA"/>
</dbReference>
<dbReference type="AlphaFoldDB" id="G0UWT2"/>
<dbReference type="VEuPathDB" id="TriTrypDB:TcIL3000_10_6220"/>
<sequence>MPATLSQCFPDLLSTQWPTTSHPVLCECRQLYALVSICCCIPSTHLLVLHDGTCNTTITSMPKGPTYLELQITEQTTSEIFCSFLSRTEAATAGGGDPAEPHQRPVNIVCVTGIATASSSVQSALMDVLQFGLVHVGGEARCVPSIRIIAYCDAHAYATAVPEWLRAGFTLSTYMSSLTMESAAVIQSSENHKSNVVNRRNMLEVMLSDDGYELADTVTLSCEVSRYLRHILIVLRSATLHHSVPGTLFPPKGPATSFGF</sequence>